<dbReference type="InterPro" id="IPR043148">
    <property type="entry name" value="TagF_C"/>
</dbReference>
<accession>A0ABQ0PXX5</accession>
<organism evidence="1 2">
    <name type="scientific">Asaia krungthepensis NRIC 0535</name>
    <dbReference type="NCBI Taxonomy" id="1307925"/>
    <lineage>
        <taxon>Bacteria</taxon>
        <taxon>Pseudomonadati</taxon>
        <taxon>Pseudomonadota</taxon>
        <taxon>Alphaproteobacteria</taxon>
        <taxon>Acetobacterales</taxon>
        <taxon>Acetobacteraceae</taxon>
        <taxon>Asaia</taxon>
    </lineage>
</organism>
<protein>
    <submittedName>
        <fullName evidence="1">Uncharacterized protein</fullName>
    </submittedName>
</protein>
<proteinExistence type="predicted"/>
<name>A0ABQ0PXX5_9PROT</name>
<evidence type="ECO:0000313" key="1">
    <source>
        <dbReference type="EMBL" id="GBQ84324.1"/>
    </source>
</evidence>
<gene>
    <name evidence="1" type="ORF">AA0535_0472</name>
</gene>
<dbReference type="Proteomes" id="UP001062776">
    <property type="component" value="Unassembled WGS sequence"/>
</dbReference>
<dbReference type="EMBL" id="BAPV01000003">
    <property type="protein sequence ID" value="GBQ84324.1"/>
    <property type="molecule type" value="Genomic_DNA"/>
</dbReference>
<dbReference type="SUPFAM" id="SSF53756">
    <property type="entry name" value="UDP-Glycosyltransferase/glycogen phosphorylase"/>
    <property type="match status" value="1"/>
</dbReference>
<keyword evidence="2" id="KW-1185">Reference proteome</keyword>
<comment type="caution">
    <text evidence="1">The sequence shown here is derived from an EMBL/GenBank/DDBJ whole genome shotgun (WGS) entry which is preliminary data.</text>
</comment>
<sequence>MKIAFLYVAEPYQCYHVAAVSSALSQMPDISVTEFVSFPETAQHLDQIRRANGLAGTIRRGTLRIPARAQILRRLRRLDTEREIVMRANIDQLEQYDAVVATEYSAGLLREMGLRRPALILIQHGAGDREVNDEHLIRQFDLSLVSGPKIAESFLAKKLATAAQTRIIGYPKFDAVGAERLAPRESADRKPVALYNPHYKKGLSSYGKCLEPLVDAVNQLDHYELLIAPHIKIFHKDFGRRRRQFQKMVGSRVRLDTASASMLDMTHTASASLYIGDVSSQVYEFLITPRPCVFLNPHGVAWRGNPHFRHWTLGDVVDRAEDILPALAQAQSRHEFYRSRQEKVIRETFGTQPKRGASKRAAQTIRDFLRGDPALKGLSAAA</sequence>
<reference evidence="1" key="1">
    <citation type="submission" date="2013-04" db="EMBL/GenBank/DDBJ databases">
        <title>The genome sequencing project of 58 acetic acid bacteria.</title>
        <authorList>
            <person name="Okamoto-Kainuma A."/>
            <person name="Ishikawa M."/>
            <person name="Umino S."/>
            <person name="Koizumi Y."/>
            <person name="Shiwa Y."/>
            <person name="Yoshikawa H."/>
            <person name="Matsutani M."/>
            <person name="Matsushita K."/>
        </authorList>
    </citation>
    <scope>NUCLEOTIDE SEQUENCE</scope>
    <source>
        <strain evidence="1">NRIC 0535</strain>
    </source>
</reference>
<evidence type="ECO:0000313" key="2">
    <source>
        <dbReference type="Proteomes" id="UP001062776"/>
    </source>
</evidence>
<dbReference type="Gene3D" id="3.40.50.12580">
    <property type="match status" value="1"/>
</dbReference>
<dbReference type="RefSeq" id="WP_264814299.1">
    <property type="nucleotide sequence ID" value="NZ_BAPV01000003.1"/>
</dbReference>